<dbReference type="EMBL" id="JAACJN010000088">
    <property type="protein sequence ID" value="KAF5376777.1"/>
    <property type="molecule type" value="Genomic_DNA"/>
</dbReference>
<reference evidence="6 7" key="1">
    <citation type="journal article" date="2020" name="ISME J.">
        <title>Uncovering the hidden diversity of litter-decomposition mechanisms in mushroom-forming fungi.</title>
        <authorList>
            <person name="Floudas D."/>
            <person name="Bentzer J."/>
            <person name="Ahren D."/>
            <person name="Johansson T."/>
            <person name="Persson P."/>
            <person name="Tunlid A."/>
        </authorList>
    </citation>
    <scope>NUCLEOTIDE SEQUENCE [LARGE SCALE GENOMIC DNA]</scope>
    <source>
        <strain evidence="6 7">CBS 406.79</strain>
    </source>
</reference>
<dbReference type="Pfam" id="PF02902">
    <property type="entry name" value="Peptidase_C48"/>
    <property type="match status" value="1"/>
</dbReference>
<evidence type="ECO:0000313" key="7">
    <source>
        <dbReference type="Proteomes" id="UP000518752"/>
    </source>
</evidence>
<dbReference type="InterPro" id="IPR038765">
    <property type="entry name" value="Papain-like_cys_pep_sf"/>
</dbReference>
<comment type="caution">
    <text evidence="6">The sequence shown here is derived from an EMBL/GenBank/DDBJ whole genome shotgun (WGS) entry which is preliminary data.</text>
</comment>
<evidence type="ECO:0000313" key="5">
    <source>
        <dbReference type="EMBL" id="KAF5341421.1"/>
    </source>
</evidence>
<organism evidence="6 7">
    <name type="scientific">Collybiopsis confluens</name>
    <dbReference type="NCBI Taxonomy" id="2823264"/>
    <lineage>
        <taxon>Eukaryota</taxon>
        <taxon>Fungi</taxon>
        <taxon>Dikarya</taxon>
        <taxon>Basidiomycota</taxon>
        <taxon>Agaricomycotina</taxon>
        <taxon>Agaricomycetes</taxon>
        <taxon>Agaricomycetidae</taxon>
        <taxon>Agaricales</taxon>
        <taxon>Marasmiineae</taxon>
        <taxon>Omphalotaceae</taxon>
        <taxon>Collybiopsis</taxon>
    </lineage>
</organism>
<dbReference type="SUPFAM" id="SSF54001">
    <property type="entry name" value="Cysteine proteinases"/>
    <property type="match status" value="1"/>
</dbReference>
<dbReference type="GO" id="GO:0019783">
    <property type="term" value="F:ubiquitin-like protein peptidase activity"/>
    <property type="evidence" value="ECO:0007669"/>
    <property type="project" value="UniProtKB-ARBA"/>
</dbReference>
<evidence type="ECO:0000256" key="3">
    <source>
        <dbReference type="ARBA" id="ARBA00022801"/>
    </source>
</evidence>
<protein>
    <recommendedName>
        <fullName evidence="4">Ubiquitin-like protease family profile domain-containing protein</fullName>
    </recommendedName>
</protein>
<evidence type="ECO:0000256" key="2">
    <source>
        <dbReference type="ARBA" id="ARBA00022670"/>
    </source>
</evidence>
<keyword evidence="2" id="KW-0645">Protease</keyword>
<keyword evidence="3" id="KW-0378">Hydrolase</keyword>
<dbReference type="OrthoDB" id="3052212at2759"/>
<dbReference type="GO" id="GO:0008234">
    <property type="term" value="F:cysteine-type peptidase activity"/>
    <property type="evidence" value="ECO:0007669"/>
    <property type="project" value="InterPro"/>
</dbReference>
<evidence type="ECO:0000256" key="1">
    <source>
        <dbReference type="ARBA" id="ARBA00005234"/>
    </source>
</evidence>
<accession>A0A8H5M0X3</accession>
<evidence type="ECO:0000259" key="4">
    <source>
        <dbReference type="PROSITE" id="PS50600"/>
    </source>
</evidence>
<gene>
    <name evidence="6" type="ORF">D9757_009498</name>
    <name evidence="5" type="ORF">D9757_015155</name>
</gene>
<comment type="similarity">
    <text evidence="1">Belongs to the peptidase C48 family.</text>
</comment>
<evidence type="ECO:0000313" key="6">
    <source>
        <dbReference type="EMBL" id="KAF5376777.1"/>
    </source>
</evidence>
<dbReference type="EMBL" id="JAACJN010000506">
    <property type="protein sequence ID" value="KAF5341421.1"/>
    <property type="molecule type" value="Genomic_DNA"/>
</dbReference>
<dbReference type="GO" id="GO:0006508">
    <property type="term" value="P:proteolysis"/>
    <property type="evidence" value="ECO:0007669"/>
    <property type="project" value="UniProtKB-KW"/>
</dbReference>
<feature type="domain" description="Ubiquitin-like protease family profile" evidence="4">
    <location>
        <begin position="181"/>
        <end position="394"/>
    </location>
</feature>
<keyword evidence="7" id="KW-1185">Reference proteome</keyword>
<dbReference type="InterPro" id="IPR003653">
    <property type="entry name" value="Peptidase_C48_C"/>
</dbReference>
<dbReference type="Gene3D" id="3.40.395.10">
    <property type="entry name" value="Adenoviral Proteinase, Chain A"/>
    <property type="match status" value="1"/>
</dbReference>
<dbReference type="AlphaFoldDB" id="A0A8H5M0X3"/>
<name>A0A8H5M0X3_9AGAR</name>
<dbReference type="Proteomes" id="UP000518752">
    <property type="component" value="Unassembled WGS sequence"/>
</dbReference>
<sequence length="435" mass="50282">MSVIADTRLMYQHFLTSPRRQKAHSKCMRAVDYPPFGSNRSCTRSLLQEIIDIVEKCHAQVPFVSLQLLLTSLPIDQLDTLVASHFPTPGSPLTLHFYTESIDQIKRLREINRILSTTGNIHSNFVKILKHHHPIPSDHAAFLVLRNLNSLDECIVGKMEMVENALWESLDDYPDQAKRRLKILMNRVSSLDTTSAIKGLKHVRPLDFMTLNVGCWVNDEIVNYFVTKWCAASGHTLGLSSFFAPKCLFLPGTSTPRNGYLTKADEATVERWCRKAMIKQNLQTWDSVFIPINENRAHWFSARIDFQRKRIDIYDSLQERCLNNREKPPLLRRNANLMLVLLWVTEVFSRIRGKEIDLKKNAESGWVFDPHFKVHFQPNNYDCGLHLLWHLKHVLEFRQIVLGDACQPRHLQFSDNMAGKRIRLAHEILLDAGLE</sequence>
<dbReference type="PROSITE" id="PS50600">
    <property type="entry name" value="ULP_PROTEASE"/>
    <property type="match status" value="1"/>
</dbReference>
<proteinExistence type="inferred from homology"/>